<accession>A0AAD8HDZ8</accession>
<evidence type="ECO:0000256" key="1">
    <source>
        <dbReference type="SAM" id="MobiDB-lite"/>
    </source>
</evidence>
<protein>
    <recommendedName>
        <fullName evidence="2">Transposase-associated domain-containing protein</fullName>
    </recommendedName>
</protein>
<name>A0AAD8HDZ8_9APIA</name>
<dbReference type="InterPro" id="IPR029480">
    <property type="entry name" value="Transpos_assoc"/>
</dbReference>
<reference evidence="3" key="1">
    <citation type="submission" date="2023-02" db="EMBL/GenBank/DDBJ databases">
        <title>Genome of toxic invasive species Heracleum sosnowskyi carries increased number of genes despite the absence of recent whole-genome duplications.</title>
        <authorList>
            <person name="Schelkunov M."/>
            <person name="Shtratnikova V."/>
            <person name="Makarenko M."/>
            <person name="Klepikova A."/>
            <person name="Omelchenko D."/>
            <person name="Novikova G."/>
            <person name="Obukhova E."/>
            <person name="Bogdanov V."/>
            <person name="Penin A."/>
            <person name="Logacheva M."/>
        </authorList>
    </citation>
    <scope>NUCLEOTIDE SEQUENCE</scope>
    <source>
        <strain evidence="3">Hsosn_3</strain>
        <tissue evidence="3">Leaf</tissue>
    </source>
</reference>
<feature type="compositionally biased region" description="Low complexity" evidence="1">
    <location>
        <begin position="165"/>
        <end position="174"/>
    </location>
</feature>
<evidence type="ECO:0000313" key="3">
    <source>
        <dbReference type="EMBL" id="KAK1365316.1"/>
    </source>
</evidence>
<feature type="region of interest" description="Disordered" evidence="1">
    <location>
        <begin position="577"/>
        <end position="609"/>
    </location>
</feature>
<comment type="caution">
    <text evidence="3">The sequence shown here is derived from an EMBL/GenBank/DDBJ whole genome shotgun (WGS) entry which is preliminary data.</text>
</comment>
<dbReference type="EMBL" id="JAUIZM010000009">
    <property type="protein sequence ID" value="KAK1365316.1"/>
    <property type="molecule type" value="Genomic_DNA"/>
</dbReference>
<sequence>MSSDRSWMRRRFDGKGGISEEYVRGVNSFDKFVQPQKKKHPEGLIKCPCKQCKNLAFKTEDELKWHLLQFGIIEAYITWDLHGEKSNWNAHYSVGTSSNHNINEDNDVYDAFEMLRDVAGDQYQFENVEEDPNDEASKFYKYGSRETKIITSRYSGGGDSGGRGSRSSALARAGRGSRGERDDGGFNELSDFFERADRSISNGDYPNAPLPGQPKLGVVTFTGKYINNPRHKKTLKGIVRNHWPTGPVVSLGRPRRAYFDSKWYSDVLTIFDTYYDYEEGMTEEDAHAKVKAHLSSNMRQLLFHERKKANERVAASRRGTTRRDVRPPYVDPPIWDSLCDWWESAKFKSMSDQNKINRGTYNVIHTTGAKPYIIFRKELEKVKDRPVTHVEFFEATHKSDFWTPAAQRMKDVLVKLWDEYRDSQSQGGGDESEAGTSSPPIIPLSPTKRRRLEADIAFKASKELGTTAHLKNRILMEGREKLIDIYGTDVPSTGRIMTSRSESARLSDELLQQAIGNAAVIAHAKDNLSYVPRSELDADIQHLAVDVIPHDHAQFAKYVRIASMAVTKILGTNGKTILEDDTHSDHGEGDGEGSGHGDIPDISEDEMMA</sequence>
<feature type="compositionally biased region" description="Basic and acidic residues" evidence="1">
    <location>
        <begin position="577"/>
        <end position="599"/>
    </location>
</feature>
<proteinExistence type="predicted"/>
<dbReference type="AlphaFoldDB" id="A0AAD8HDZ8"/>
<feature type="region of interest" description="Disordered" evidence="1">
    <location>
        <begin position="151"/>
        <end position="188"/>
    </location>
</feature>
<organism evidence="3 4">
    <name type="scientific">Heracleum sosnowskyi</name>
    <dbReference type="NCBI Taxonomy" id="360622"/>
    <lineage>
        <taxon>Eukaryota</taxon>
        <taxon>Viridiplantae</taxon>
        <taxon>Streptophyta</taxon>
        <taxon>Embryophyta</taxon>
        <taxon>Tracheophyta</taxon>
        <taxon>Spermatophyta</taxon>
        <taxon>Magnoliopsida</taxon>
        <taxon>eudicotyledons</taxon>
        <taxon>Gunneridae</taxon>
        <taxon>Pentapetalae</taxon>
        <taxon>asterids</taxon>
        <taxon>campanulids</taxon>
        <taxon>Apiales</taxon>
        <taxon>Apiaceae</taxon>
        <taxon>Apioideae</taxon>
        <taxon>apioid superclade</taxon>
        <taxon>Tordylieae</taxon>
        <taxon>Tordyliinae</taxon>
        <taxon>Heracleum</taxon>
    </lineage>
</organism>
<dbReference type="Pfam" id="PF13963">
    <property type="entry name" value="Transpos_assoc"/>
    <property type="match status" value="1"/>
</dbReference>
<feature type="domain" description="Transposase-associated" evidence="2">
    <location>
        <begin position="5"/>
        <end position="84"/>
    </location>
</feature>
<evidence type="ECO:0000313" key="4">
    <source>
        <dbReference type="Proteomes" id="UP001237642"/>
    </source>
</evidence>
<reference evidence="3" key="2">
    <citation type="submission" date="2023-05" db="EMBL/GenBank/DDBJ databases">
        <authorList>
            <person name="Schelkunov M.I."/>
        </authorList>
    </citation>
    <scope>NUCLEOTIDE SEQUENCE</scope>
    <source>
        <strain evidence="3">Hsosn_3</strain>
        <tissue evidence="3">Leaf</tissue>
    </source>
</reference>
<gene>
    <name evidence="3" type="ORF">POM88_040877</name>
</gene>
<feature type="region of interest" description="Disordered" evidence="1">
    <location>
        <begin position="423"/>
        <end position="446"/>
    </location>
</feature>
<feature type="compositionally biased region" description="Gly residues" evidence="1">
    <location>
        <begin position="155"/>
        <end position="164"/>
    </location>
</feature>
<dbReference type="InterPro" id="IPR004252">
    <property type="entry name" value="Probable_transposase_24"/>
</dbReference>
<dbReference type="Proteomes" id="UP001237642">
    <property type="component" value="Unassembled WGS sequence"/>
</dbReference>
<evidence type="ECO:0000259" key="2">
    <source>
        <dbReference type="Pfam" id="PF13963"/>
    </source>
</evidence>
<dbReference type="Pfam" id="PF03004">
    <property type="entry name" value="Transposase_24"/>
    <property type="match status" value="1"/>
</dbReference>
<keyword evidence="4" id="KW-1185">Reference proteome</keyword>